<comment type="catalytic activity">
    <reaction evidence="1">
        <text>ATP + protein L-histidine = ADP + protein N-phospho-L-histidine.</text>
        <dbReference type="EC" id="2.7.13.3"/>
    </reaction>
</comment>
<feature type="transmembrane region" description="Helical" evidence="8">
    <location>
        <begin position="129"/>
        <end position="146"/>
    </location>
</feature>
<keyword evidence="5 10" id="KW-0418">Kinase</keyword>
<evidence type="ECO:0000313" key="11">
    <source>
        <dbReference type="Proteomes" id="UP001300692"/>
    </source>
</evidence>
<dbReference type="PRINTS" id="PR00344">
    <property type="entry name" value="BCTRLSENSOR"/>
</dbReference>
<dbReference type="SUPFAM" id="SSF47384">
    <property type="entry name" value="Homodimeric domain of signal transducing histidine kinase"/>
    <property type="match status" value="1"/>
</dbReference>
<keyword evidence="6" id="KW-0902">Two-component regulatory system</keyword>
<dbReference type="InterPro" id="IPR003661">
    <property type="entry name" value="HisK_dim/P_dom"/>
</dbReference>
<keyword evidence="11" id="KW-1185">Reference proteome</keyword>
<keyword evidence="8" id="KW-0812">Transmembrane</keyword>
<dbReference type="Gene3D" id="3.30.565.10">
    <property type="entry name" value="Histidine kinase-like ATPase, C-terminal domain"/>
    <property type="match status" value="1"/>
</dbReference>
<dbReference type="Pfam" id="PF02518">
    <property type="entry name" value="HATPase_c"/>
    <property type="match status" value="1"/>
</dbReference>
<feature type="transmembrane region" description="Helical" evidence="8">
    <location>
        <begin position="166"/>
        <end position="184"/>
    </location>
</feature>
<feature type="transmembrane region" description="Helical" evidence="8">
    <location>
        <begin position="52"/>
        <end position="71"/>
    </location>
</feature>
<sequence length="428" mass="49094">MFNKERFQKLLLGNARAFSPIERSRIKFSAGAIVMVILSSLIFLTYDLYLGYPSSLWVFTPFILIFGYAWRLLRLGQFDAGRYLLLVALNFFIYIVMSSIPEDSMSAIFYVGIMVVEYVLLGHDKKLRLFALLCLSFALYCLDAYVEFSILPMREYDEETLQVNKLVDFVVCVAGILMTIKLLIDHQQDIIAERTQTNEELQRLNNELDKYAYTITHDLKGPIHSIHSLIHMPDIDHANFNQYLSTMRESFQSLSELIQDVSEQARNRNFEVTKEKFNMRERVEIIWELTRHAPEAQGIEFILDMPKELMVATDKGRITGMLNNLITNSIRYHDKSKEKAYIKVSGKVVENNLHFSVEDNGLGIETEFQEKVFDMFYRASNKLGGSGLGLFTVKESINKLSGKIQLDSTSGKGTTFSIVIPDVGIEEL</sequence>
<keyword evidence="8" id="KW-0472">Membrane</keyword>
<dbReference type="EMBL" id="JAOYOD010000001">
    <property type="protein sequence ID" value="MCV9385523.1"/>
    <property type="molecule type" value="Genomic_DNA"/>
</dbReference>
<keyword evidence="3" id="KW-0597">Phosphoprotein</keyword>
<dbReference type="Proteomes" id="UP001300692">
    <property type="component" value="Unassembled WGS sequence"/>
</dbReference>
<dbReference type="CDD" id="cd00075">
    <property type="entry name" value="HATPase"/>
    <property type="match status" value="1"/>
</dbReference>
<keyword evidence="4" id="KW-0808">Transferase</keyword>
<proteinExistence type="predicted"/>
<name>A0ABT3CPQ5_9BACT</name>
<evidence type="ECO:0000256" key="1">
    <source>
        <dbReference type="ARBA" id="ARBA00000085"/>
    </source>
</evidence>
<evidence type="ECO:0000256" key="3">
    <source>
        <dbReference type="ARBA" id="ARBA00022553"/>
    </source>
</evidence>
<evidence type="ECO:0000256" key="4">
    <source>
        <dbReference type="ARBA" id="ARBA00022679"/>
    </source>
</evidence>
<organism evidence="10 11">
    <name type="scientific">Reichenbachiella ulvae</name>
    <dbReference type="NCBI Taxonomy" id="2980104"/>
    <lineage>
        <taxon>Bacteria</taxon>
        <taxon>Pseudomonadati</taxon>
        <taxon>Bacteroidota</taxon>
        <taxon>Cytophagia</taxon>
        <taxon>Cytophagales</taxon>
        <taxon>Reichenbachiellaceae</taxon>
        <taxon>Reichenbachiella</taxon>
    </lineage>
</organism>
<dbReference type="GO" id="GO:0016301">
    <property type="term" value="F:kinase activity"/>
    <property type="evidence" value="ECO:0007669"/>
    <property type="project" value="UniProtKB-KW"/>
</dbReference>
<feature type="transmembrane region" description="Helical" evidence="8">
    <location>
        <begin position="83"/>
        <end position="100"/>
    </location>
</feature>
<dbReference type="SUPFAM" id="SSF55874">
    <property type="entry name" value="ATPase domain of HSP90 chaperone/DNA topoisomerase II/histidine kinase"/>
    <property type="match status" value="1"/>
</dbReference>
<comment type="caution">
    <text evidence="10">The sequence shown here is derived from an EMBL/GenBank/DDBJ whole genome shotgun (WGS) entry which is preliminary data.</text>
</comment>
<evidence type="ECO:0000259" key="9">
    <source>
        <dbReference type="PROSITE" id="PS50109"/>
    </source>
</evidence>
<protein>
    <recommendedName>
        <fullName evidence="2">histidine kinase</fullName>
        <ecNumber evidence="2">2.7.13.3</ecNumber>
    </recommendedName>
</protein>
<dbReference type="InterPro" id="IPR005467">
    <property type="entry name" value="His_kinase_dom"/>
</dbReference>
<evidence type="ECO:0000313" key="10">
    <source>
        <dbReference type="EMBL" id="MCV9385523.1"/>
    </source>
</evidence>
<dbReference type="InterPro" id="IPR036890">
    <property type="entry name" value="HATPase_C_sf"/>
</dbReference>
<feature type="transmembrane region" description="Helical" evidence="8">
    <location>
        <begin position="106"/>
        <end position="122"/>
    </location>
</feature>
<dbReference type="CDD" id="cd00082">
    <property type="entry name" value="HisKA"/>
    <property type="match status" value="1"/>
</dbReference>
<evidence type="ECO:0000256" key="2">
    <source>
        <dbReference type="ARBA" id="ARBA00012438"/>
    </source>
</evidence>
<accession>A0ABT3CPQ5</accession>
<keyword evidence="8" id="KW-1133">Transmembrane helix</keyword>
<dbReference type="Gene3D" id="1.10.287.130">
    <property type="match status" value="1"/>
</dbReference>
<dbReference type="InterPro" id="IPR004358">
    <property type="entry name" value="Sig_transdc_His_kin-like_C"/>
</dbReference>
<feature type="transmembrane region" description="Helical" evidence="8">
    <location>
        <begin position="26"/>
        <end position="46"/>
    </location>
</feature>
<evidence type="ECO:0000256" key="8">
    <source>
        <dbReference type="SAM" id="Phobius"/>
    </source>
</evidence>
<dbReference type="RefSeq" id="WP_264136311.1">
    <property type="nucleotide sequence ID" value="NZ_JAOYOD010000001.1"/>
</dbReference>
<evidence type="ECO:0000256" key="7">
    <source>
        <dbReference type="SAM" id="Coils"/>
    </source>
</evidence>
<dbReference type="SMART" id="SM00388">
    <property type="entry name" value="HisKA"/>
    <property type="match status" value="1"/>
</dbReference>
<feature type="domain" description="Histidine kinase" evidence="9">
    <location>
        <begin position="214"/>
        <end position="424"/>
    </location>
</feature>
<reference evidence="10 11" key="1">
    <citation type="submission" date="2022-10" db="EMBL/GenBank/DDBJ databases">
        <title>Comparative genomics and taxonomic characterization of three novel marine species of genus Reichenbachiella exhibiting antioxidant and polysaccharide degradation activities.</title>
        <authorList>
            <person name="Muhammad N."/>
            <person name="Lee Y.-J."/>
            <person name="Ko J."/>
            <person name="Kim S.-G."/>
        </authorList>
    </citation>
    <scope>NUCLEOTIDE SEQUENCE [LARGE SCALE GENOMIC DNA]</scope>
    <source>
        <strain evidence="10 11">ABR2-5</strain>
    </source>
</reference>
<keyword evidence="7" id="KW-0175">Coiled coil</keyword>
<dbReference type="InterPro" id="IPR003594">
    <property type="entry name" value="HATPase_dom"/>
</dbReference>
<dbReference type="EC" id="2.7.13.3" evidence="2"/>
<dbReference type="InterPro" id="IPR036097">
    <property type="entry name" value="HisK_dim/P_sf"/>
</dbReference>
<gene>
    <name evidence="10" type="ORF">N7U62_02560</name>
</gene>
<dbReference type="PANTHER" id="PTHR43711">
    <property type="entry name" value="TWO-COMPONENT HISTIDINE KINASE"/>
    <property type="match status" value="1"/>
</dbReference>
<dbReference type="SMART" id="SM00387">
    <property type="entry name" value="HATPase_c"/>
    <property type="match status" value="1"/>
</dbReference>
<dbReference type="PANTHER" id="PTHR43711:SF31">
    <property type="entry name" value="HISTIDINE KINASE"/>
    <property type="match status" value="1"/>
</dbReference>
<dbReference type="InterPro" id="IPR050736">
    <property type="entry name" value="Sensor_HK_Regulatory"/>
</dbReference>
<evidence type="ECO:0000256" key="6">
    <source>
        <dbReference type="ARBA" id="ARBA00023012"/>
    </source>
</evidence>
<dbReference type="PROSITE" id="PS50109">
    <property type="entry name" value="HIS_KIN"/>
    <property type="match status" value="1"/>
</dbReference>
<evidence type="ECO:0000256" key="5">
    <source>
        <dbReference type="ARBA" id="ARBA00022777"/>
    </source>
</evidence>
<feature type="coiled-coil region" evidence="7">
    <location>
        <begin position="187"/>
        <end position="214"/>
    </location>
</feature>